<feature type="binding site" evidence="12 14">
    <location>
        <begin position="347"/>
        <end position="350"/>
    </location>
    <ligand>
        <name>ATP</name>
        <dbReference type="ChEBI" id="CHEBI:30616"/>
    </ligand>
</feature>
<dbReference type="AlphaFoldDB" id="A0A1V6CAF7"/>
<dbReference type="PIRSF" id="PIRSF001529">
    <property type="entry name" value="Ser-tRNA-synth_IIa"/>
    <property type="match status" value="1"/>
</dbReference>
<dbReference type="UniPathway" id="UPA00906">
    <property type="reaction ID" value="UER00895"/>
</dbReference>
<evidence type="ECO:0000256" key="1">
    <source>
        <dbReference type="ARBA" id="ARBA00004496"/>
    </source>
</evidence>
<keyword evidence="8 12" id="KW-0648">Protein biosynthesis</keyword>
<dbReference type="CDD" id="cd00770">
    <property type="entry name" value="SerRS_core"/>
    <property type="match status" value="1"/>
</dbReference>
<comment type="similarity">
    <text evidence="3 12">Belongs to the class-II aminoacyl-tRNA synthetase family. Type-1 seryl-tRNA synthetase subfamily.</text>
</comment>
<feature type="binding site" evidence="13">
    <location>
        <position position="380"/>
    </location>
    <ligand>
        <name>L-serine</name>
        <dbReference type="ChEBI" id="CHEBI:33384"/>
    </ligand>
</feature>
<feature type="domain" description="Aminoacyl-transfer RNA synthetases class-II family profile" evidence="16">
    <location>
        <begin position="135"/>
        <end position="407"/>
    </location>
</feature>
<proteinExistence type="inferred from homology"/>
<dbReference type="PRINTS" id="PR00981">
    <property type="entry name" value="TRNASYNTHSER"/>
</dbReference>
<comment type="subunit">
    <text evidence="12">Homodimer. The tRNA molecule binds across the dimer.</text>
</comment>
<evidence type="ECO:0000256" key="2">
    <source>
        <dbReference type="ARBA" id="ARBA00005045"/>
    </source>
</evidence>
<dbReference type="GO" id="GO:0016260">
    <property type="term" value="P:selenocysteine biosynthetic process"/>
    <property type="evidence" value="ECO:0007669"/>
    <property type="project" value="UniProtKB-UniRule"/>
</dbReference>
<evidence type="ECO:0000256" key="5">
    <source>
        <dbReference type="ARBA" id="ARBA00022598"/>
    </source>
</evidence>
<comment type="caution">
    <text evidence="12">Lacks conserved residue(s) required for the propagation of feature annotation.</text>
</comment>
<dbReference type="InterPro" id="IPR010978">
    <property type="entry name" value="tRNA-bd_arm"/>
</dbReference>
<dbReference type="SUPFAM" id="SSF46589">
    <property type="entry name" value="tRNA-binding arm"/>
    <property type="match status" value="1"/>
</dbReference>
<evidence type="ECO:0000256" key="11">
    <source>
        <dbReference type="ARBA" id="ARBA00048823"/>
    </source>
</evidence>
<keyword evidence="5 12" id="KW-0436">Ligase</keyword>
<feature type="binding site" evidence="12">
    <location>
        <position position="382"/>
    </location>
    <ligand>
        <name>L-serine</name>
        <dbReference type="ChEBI" id="CHEBI:33384"/>
    </ligand>
</feature>
<dbReference type="GO" id="GO:0005737">
    <property type="term" value="C:cytoplasm"/>
    <property type="evidence" value="ECO:0007669"/>
    <property type="project" value="UniProtKB-SubCell"/>
</dbReference>
<feature type="binding site" evidence="12 14">
    <location>
        <begin position="260"/>
        <end position="262"/>
    </location>
    <ligand>
        <name>ATP</name>
        <dbReference type="ChEBI" id="CHEBI:30616"/>
    </ligand>
</feature>
<comment type="pathway">
    <text evidence="2 12">Aminoacyl-tRNA biosynthesis; selenocysteinyl-tRNA(Sec) biosynthesis; L-seryl-tRNA(Sec) from L-serine and tRNA(Sec): step 1/1.</text>
</comment>
<comment type="domain">
    <text evidence="12">Consists of two distinct domains, a catalytic core and a N-terminal extension that is involved in tRNA binding.</text>
</comment>
<organism evidence="17">
    <name type="scientific">candidate division TA06 bacterium ADurb.Bin131</name>
    <dbReference type="NCBI Taxonomy" id="1852827"/>
    <lineage>
        <taxon>Bacteria</taxon>
        <taxon>Bacteria division TA06</taxon>
    </lineage>
</organism>
<reference evidence="17" key="1">
    <citation type="submission" date="2017-02" db="EMBL/GenBank/DDBJ databases">
        <title>Delving into the versatile metabolic prowess of the omnipresent phylum Bacteroidetes.</title>
        <authorList>
            <person name="Nobu M.K."/>
            <person name="Mei R."/>
            <person name="Narihiro T."/>
            <person name="Kuroda K."/>
            <person name="Liu W.-T."/>
        </authorList>
    </citation>
    <scope>NUCLEOTIDE SEQUENCE</scope>
    <source>
        <strain evidence="17">ADurb.Bin131</strain>
    </source>
</reference>
<dbReference type="NCBIfam" id="TIGR00414">
    <property type="entry name" value="serS"/>
    <property type="match status" value="1"/>
</dbReference>
<accession>A0A1V6CAF7</accession>
<evidence type="ECO:0000256" key="4">
    <source>
        <dbReference type="ARBA" id="ARBA00022490"/>
    </source>
</evidence>
<dbReference type="InterPro" id="IPR006195">
    <property type="entry name" value="aa-tRNA-synth_II"/>
</dbReference>
<dbReference type="InterPro" id="IPR045864">
    <property type="entry name" value="aa-tRNA-synth_II/BPL/LPL"/>
</dbReference>
<evidence type="ECO:0000313" key="17">
    <source>
        <dbReference type="EMBL" id="OQB73849.1"/>
    </source>
</evidence>
<dbReference type="Pfam" id="PF02403">
    <property type="entry name" value="Seryl_tRNA_N"/>
    <property type="match status" value="1"/>
</dbReference>
<comment type="subcellular location">
    <subcellularLocation>
        <location evidence="1 12">Cytoplasm</location>
    </subcellularLocation>
</comment>
<feature type="binding site" evidence="13">
    <location>
        <position position="260"/>
    </location>
    <ligand>
        <name>L-serine</name>
        <dbReference type="ChEBI" id="CHEBI:33384"/>
    </ligand>
</feature>
<dbReference type="Proteomes" id="UP000485562">
    <property type="component" value="Unassembled WGS sequence"/>
</dbReference>
<dbReference type="GO" id="GO:0004828">
    <property type="term" value="F:serine-tRNA ligase activity"/>
    <property type="evidence" value="ECO:0007669"/>
    <property type="project" value="UniProtKB-UniRule"/>
</dbReference>
<evidence type="ECO:0000256" key="12">
    <source>
        <dbReference type="HAMAP-Rule" id="MF_00176"/>
    </source>
</evidence>
<dbReference type="SUPFAM" id="SSF55681">
    <property type="entry name" value="Class II aaRS and biotin synthetases"/>
    <property type="match status" value="1"/>
</dbReference>
<dbReference type="Gene3D" id="1.10.287.40">
    <property type="entry name" value="Serine-tRNA synthetase, tRNA binding domain"/>
    <property type="match status" value="1"/>
</dbReference>
<feature type="coiled-coil region" evidence="15">
    <location>
        <begin position="30"/>
        <end position="95"/>
    </location>
</feature>
<evidence type="ECO:0000256" key="7">
    <source>
        <dbReference type="ARBA" id="ARBA00022840"/>
    </source>
</evidence>
<comment type="caution">
    <text evidence="17">The sequence shown here is derived from an EMBL/GenBank/DDBJ whole genome shotgun (WGS) entry which is preliminary data.</text>
</comment>
<dbReference type="PANTHER" id="PTHR43697:SF1">
    <property type="entry name" value="SERINE--TRNA LIGASE"/>
    <property type="match status" value="1"/>
</dbReference>
<dbReference type="InterPro" id="IPR033729">
    <property type="entry name" value="SerRS_core"/>
</dbReference>
<evidence type="ECO:0000256" key="8">
    <source>
        <dbReference type="ARBA" id="ARBA00022917"/>
    </source>
</evidence>
<dbReference type="PROSITE" id="PS50862">
    <property type="entry name" value="AA_TRNA_LIGASE_II"/>
    <property type="match status" value="1"/>
</dbReference>
<dbReference type="InterPro" id="IPR002317">
    <property type="entry name" value="Ser-tRNA-ligase_type_1"/>
</dbReference>
<gene>
    <name evidence="12 17" type="primary">serS</name>
    <name evidence="17" type="ORF">BWX89_00762</name>
</gene>
<evidence type="ECO:0000256" key="10">
    <source>
        <dbReference type="ARBA" id="ARBA00047929"/>
    </source>
</evidence>
<evidence type="ECO:0000256" key="6">
    <source>
        <dbReference type="ARBA" id="ARBA00022741"/>
    </source>
</evidence>
<comment type="catalytic activity">
    <reaction evidence="10 12">
        <text>tRNA(Sec) + L-serine + ATP = L-seryl-tRNA(Sec) + AMP + diphosphate + H(+)</text>
        <dbReference type="Rhea" id="RHEA:42580"/>
        <dbReference type="Rhea" id="RHEA-COMP:9742"/>
        <dbReference type="Rhea" id="RHEA-COMP:10128"/>
        <dbReference type="ChEBI" id="CHEBI:15378"/>
        <dbReference type="ChEBI" id="CHEBI:30616"/>
        <dbReference type="ChEBI" id="CHEBI:33019"/>
        <dbReference type="ChEBI" id="CHEBI:33384"/>
        <dbReference type="ChEBI" id="CHEBI:78442"/>
        <dbReference type="ChEBI" id="CHEBI:78533"/>
        <dbReference type="ChEBI" id="CHEBI:456215"/>
        <dbReference type="EC" id="6.1.1.11"/>
    </reaction>
</comment>
<name>A0A1V6CAF7_UNCT6</name>
<evidence type="ECO:0000256" key="3">
    <source>
        <dbReference type="ARBA" id="ARBA00010728"/>
    </source>
</evidence>
<comment type="function">
    <text evidence="12">Catalyzes the attachment of serine to tRNA(Ser). Is also able to aminoacylate tRNA(Sec) with serine, to form the misacylated tRNA L-seryl-tRNA(Sec), which will be further converted into selenocysteinyl-tRNA(Sec).</text>
</comment>
<evidence type="ECO:0000256" key="15">
    <source>
        <dbReference type="SAM" id="Coils"/>
    </source>
</evidence>
<feature type="binding site" evidence="12 13">
    <location>
        <position position="283"/>
    </location>
    <ligand>
        <name>L-serine</name>
        <dbReference type="ChEBI" id="CHEBI:33384"/>
    </ligand>
</feature>
<sequence length="421" mass="48629">MFPIKFVRENLDLLKKAAEQKNAYVDWDAFREYENERRKIIHILEEEKRQHKKLSQELSILKQKNQDFEGILKQARQLSDSIKDREATLREIEEKTENILASIPNIPHPSVPVGKSSEENIVVRTIGEIKDIPFDVIPHYEIGKKLDILHLDRGAKISGSFFPVFSGHGARLVRALINFMLDTHTKSGYKEIWPPSVVNRKSMFGTGQLPKLEEDMYRLKDEDMFLIPTAEVPVTNFHREETLSEESLPIRYCAYTPCFRREAGAYGKDTKGLMRLHQFDKVELVVFCRPEVSYDEHEVLVKEAEKVLQMLEIPYRVVLLCTGDMSFAASKCYDIEVWAPGVRKWLEVSSCSNFEDFQARRADIRYRAKNGKTSFVHTLNGSGIALPRTIIAIMENYQTQNGTIIIPEVLRQYMDGLTEIK</sequence>
<protein>
    <recommendedName>
        <fullName evidence="12">Serine--tRNA ligase</fullName>
        <ecNumber evidence="12">6.1.1.11</ecNumber>
    </recommendedName>
    <alternativeName>
        <fullName evidence="12">Seryl-tRNA synthetase</fullName>
        <shortName evidence="12">SerRS</shortName>
    </alternativeName>
    <alternativeName>
        <fullName evidence="12">Seryl-tRNA(Ser/Sec) synthetase</fullName>
    </alternativeName>
</protein>
<feature type="binding site" evidence="12">
    <location>
        <begin position="229"/>
        <end position="231"/>
    </location>
    <ligand>
        <name>L-serine</name>
        <dbReference type="ChEBI" id="CHEBI:33384"/>
    </ligand>
</feature>
<evidence type="ECO:0000256" key="14">
    <source>
        <dbReference type="PIRSR" id="PIRSR001529-2"/>
    </source>
</evidence>
<keyword evidence="15" id="KW-0175">Coiled coil</keyword>
<dbReference type="InterPro" id="IPR015866">
    <property type="entry name" value="Ser-tRNA-synth_1_N"/>
</dbReference>
<keyword evidence="4 12" id="KW-0963">Cytoplasm</keyword>
<keyword evidence="7 12" id="KW-0067">ATP-binding</keyword>
<dbReference type="GO" id="GO:0005524">
    <property type="term" value="F:ATP binding"/>
    <property type="evidence" value="ECO:0007669"/>
    <property type="project" value="UniProtKB-UniRule"/>
</dbReference>
<dbReference type="EC" id="6.1.1.11" evidence="12"/>
<comment type="catalytic activity">
    <reaction evidence="11 12">
        <text>tRNA(Ser) + L-serine + ATP = L-seryl-tRNA(Ser) + AMP + diphosphate + H(+)</text>
        <dbReference type="Rhea" id="RHEA:12292"/>
        <dbReference type="Rhea" id="RHEA-COMP:9669"/>
        <dbReference type="Rhea" id="RHEA-COMP:9703"/>
        <dbReference type="ChEBI" id="CHEBI:15378"/>
        <dbReference type="ChEBI" id="CHEBI:30616"/>
        <dbReference type="ChEBI" id="CHEBI:33019"/>
        <dbReference type="ChEBI" id="CHEBI:33384"/>
        <dbReference type="ChEBI" id="CHEBI:78442"/>
        <dbReference type="ChEBI" id="CHEBI:78533"/>
        <dbReference type="ChEBI" id="CHEBI:456215"/>
        <dbReference type="EC" id="6.1.1.11"/>
    </reaction>
</comment>
<dbReference type="EMBL" id="MWDQ01000061">
    <property type="protein sequence ID" value="OQB73849.1"/>
    <property type="molecule type" value="Genomic_DNA"/>
</dbReference>
<dbReference type="InterPro" id="IPR042103">
    <property type="entry name" value="SerRS_1_N_sf"/>
</dbReference>
<dbReference type="InterPro" id="IPR002314">
    <property type="entry name" value="aa-tRNA-synt_IIb"/>
</dbReference>
<dbReference type="Pfam" id="PF00587">
    <property type="entry name" value="tRNA-synt_2b"/>
    <property type="match status" value="1"/>
</dbReference>
<keyword evidence="9 12" id="KW-0030">Aminoacyl-tRNA synthetase</keyword>
<keyword evidence="6 12" id="KW-0547">Nucleotide-binding</keyword>
<dbReference type="GO" id="GO:0006434">
    <property type="term" value="P:seryl-tRNA aminoacylation"/>
    <property type="evidence" value="ECO:0007669"/>
    <property type="project" value="UniProtKB-UniRule"/>
</dbReference>
<feature type="binding site" evidence="13">
    <location>
        <position position="229"/>
    </location>
    <ligand>
        <name>L-serine</name>
        <dbReference type="ChEBI" id="CHEBI:33384"/>
    </ligand>
</feature>
<dbReference type="PANTHER" id="PTHR43697">
    <property type="entry name" value="SERYL-TRNA SYNTHETASE"/>
    <property type="match status" value="1"/>
</dbReference>
<evidence type="ECO:0000256" key="13">
    <source>
        <dbReference type="PIRSR" id="PIRSR001529-1"/>
    </source>
</evidence>
<dbReference type="HAMAP" id="MF_00176">
    <property type="entry name" value="Ser_tRNA_synth_type1"/>
    <property type="match status" value="1"/>
</dbReference>
<dbReference type="Gene3D" id="3.30.930.10">
    <property type="entry name" value="Bira Bifunctional Protein, Domain 2"/>
    <property type="match status" value="1"/>
</dbReference>
<evidence type="ECO:0000256" key="9">
    <source>
        <dbReference type="ARBA" id="ARBA00023146"/>
    </source>
</evidence>
<evidence type="ECO:0000259" key="16">
    <source>
        <dbReference type="PROSITE" id="PS50862"/>
    </source>
</evidence>